<dbReference type="PRINTS" id="PR00301">
    <property type="entry name" value="HEATSHOCK70"/>
</dbReference>
<proteinExistence type="inferred from homology"/>
<comment type="caution">
    <text evidence="5">The sequence shown here is derived from an EMBL/GenBank/DDBJ whole genome shotgun (WGS) entry which is preliminary data.</text>
</comment>
<keyword evidence="2" id="KW-0547">Nucleotide-binding</keyword>
<dbReference type="Proteomes" id="UP000238350">
    <property type="component" value="Unassembled WGS sequence"/>
</dbReference>
<gene>
    <name evidence="5" type="ORF">B9G98_03966</name>
</gene>
<dbReference type="GO" id="GO:0140662">
    <property type="term" value="F:ATP-dependent protein folding chaperone"/>
    <property type="evidence" value="ECO:0007669"/>
    <property type="project" value="InterPro"/>
</dbReference>
<keyword evidence="3" id="KW-0067">ATP-binding</keyword>
<feature type="compositionally biased region" description="Acidic residues" evidence="4">
    <location>
        <begin position="690"/>
        <end position="700"/>
    </location>
</feature>
<dbReference type="SUPFAM" id="SSF100920">
    <property type="entry name" value="Heat shock protein 70kD (HSP70), peptide-binding domain"/>
    <property type="match status" value="1"/>
</dbReference>
<feature type="compositionally biased region" description="Basic and acidic residues" evidence="4">
    <location>
        <begin position="652"/>
        <end position="689"/>
    </location>
</feature>
<sequence length="700" mass="77604">MTSVPLGIDFGNHTAVLGVARNRGIDIVVNEVSNRATPSLVGFGWKNRFLGEAAKGQETSNVKNTIGSLKRLIGRTAEDPEVDVEKDFNGSAIGAVKNETGVKVQYAGKSHEFTFTQLAGMYFSKLRQTVIDDTKGNVNDVVIAVPAYFTDSQRRAVANAAVIANLNPVRIVNDTSAAAVGYGVFRTDLPEDKPRYVAIVDVGHSDYTVSVLAFKKGEAKVLATVCDKSFGGRVLDLAIAKHFQKVFLEKYKIDVRTNPKAWARVLLQAERLKKILSANTQAQFNVESLMNDIDVSATMERSELEQYLEPYLSRISDPVKKALATAKLSVEDLDSVELIGGCTRVPCVKEKISEAFAGKQLSFTLNQDEAIARGAAFLCAAHSPTVRVRPFKFEDYNQRSVTFFWEKTPDEDIDHLEVFPAGSSYPATKVVTLFRTGDFALEANYTVPEELDPGFSAFIGKWNVSGVKPADNGDAVAVKIKLRQDASGFYIVESAYTAEEVTVEEPVEPKEGEEVDEDKEPETRTVKKWVKKDDLTITHTSSGISEKELNELVEFEGQMSADDKLVFETEDRKNALEEYIYEIRDKMDGPYKDFASADEKERLLDLATQAEEWLYGDGEDSTKGKYVAKLEELQSIGNLIKGRYISKQEEERQAKMAAREAEEQRKMAEKLQAAREAEAAKAAEDKPSTEDVDMVDEVDE</sequence>
<dbReference type="Gene3D" id="2.60.34.10">
    <property type="entry name" value="Substrate Binding Domain Of DNAk, Chain A, domain 1"/>
    <property type="match status" value="1"/>
</dbReference>
<evidence type="ECO:0000313" key="6">
    <source>
        <dbReference type="Proteomes" id="UP000238350"/>
    </source>
</evidence>
<dbReference type="Gene3D" id="3.30.30.30">
    <property type="match status" value="1"/>
</dbReference>
<keyword evidence="6" id="KW-1185">Reference proteome</keyword>
<accession>A0A2T0FMY2</accession>
<organism evidence="5 6">
    <name type="scientific">Wickerhamiella sorbophila</name>
    <dbReference type="NCBI Taxonomy" id="45607"/>
    <lineage>
        <taxon>Eukaryota</taxon>
        <taxon>Fungi</taxon>
        <taxon>Dikarya</taxon>
        <taxon>Ascomycota</taxon>
        <taxon>Saccharomycotina</taxon>
        <taxon>Dipodascomycetes</taxon>
        <taxon>Dipodascales</taxon>
        <taxon>Trichomonascaceae</taxon>
        <taxon>Wickerhamiella</taxon>
    </lineage>
</organism>
<reference evidence="5 6" key="1">
    <citation type="submission" date="2017-04" db="EMBL/GenBank/DDBJ databases">
        <title>Genome sequencing of [Candida] sorbophila.</title>
        <authorList>
            <person name="Ahn J.O."/>
        </authorList>
    </citation>
    <scope>NUCLEOTIDE SEQUENCE [LARGE SCALE GENOMIC DNA]</scope>
    <source>
        <strain evidence="5 6">DS02</strain>
    </source>
</reference>
<dbReference type="FunFam" id="3.30.420.40:FF:000171">
    <property type="entry name" value="Heat shock 70 kDa protein 4"/>
    <property type="match status" value="2"/>
</dbReference>
<dbReference type="Gene3D" id="3.90.640.10">
    <property type="entry name" value="Actin, Chain A, domain 4"/>
    <property type="match status" value="1"/>
</dbReference>
<dbReference type="GeneID" id="36517714"/>
<dbReference type="STRING" id="45607.A0A2T0FMY2"/>
<feature type="region of interest" description="Disordered" evidence="4">
    <location>
        <begin position="652"/>
        <end position="700"/>
    </location>
</feature>
<dbReference type="OrthoDB" id="434160at2759"/>
<dbReference type="Pfam" id="PF00012">
    <property type="entry name" value="HSP70"/>
    <property type="match status" value="1"/>
</dbReference>
<name>A0A2T0FMY2_9ASCO</name>
<dbReference type="PANTHER" id="PTHR45639">
    <property type="entry name" value="HSC70CB, ISOFORM G-RELATED"/>
    <property type="match status" value="1"/>
</dbReference>
<dbReference type="Gene3D" id="1.20.1270.10">
    <property type="match status" value="1"/>
</dbReference>
<dbReference type="SUPFAM" id="SSF53067">
    <property type="entry name" value="Actin-like ATPase domain"/>
    <property type="match status" value="2"/>
</dbReference>
<dbReference type="PANTHER" id="PTHR45639:SF4">
    <property type="entry name" value="HSC70CB, ISOFORM G"/>
    <property type="match status" value="1"/>
</dbReference>
<keyword evidence="5" id="KW-0346">Stress response</keyword>
<dbReference type="Gene3D" id="3.30.420.40">
    <property type="match status" value="2"/>
</dbReference>
<dbReference type="PROSITE" id="PS01036">
    <property type="entry name" value="HSP70_3"/>
    <property type="match status" value="1"/>
</dbReference>
<dbReference type="InterPro" id="IPR029048">
    <property type="entry name" value="HSP70_C_sf"/>
</dbReference>
<dbReference type="FunFam" id="1.20.1270.10:FF:000002">
    <property type="entry name" value="Heat shock 70 kDa protein 4"/>
    <property type="match status" value="1"/>
</dbReference>
<dbReference type="GO" id="GO:0005524">
    <property type="term" value="F:ATP binding"/>
    <property type="evidence" value="ECO:0007669"/>
    <property type="project" value="UniProtKB-KW"/>
</dbReference>
<dbReference type="InterPro" id="IPR043129">
    <property type="entry name" value="ATPase_NBD"/>
</dbReference>
<evidence type="ECO:0000256" key="1">
    <source>
        <dbReference type="ARBA" id="ARBA00007381"/>
    </source>
</evidence>
<evidence type="ECO:0000313" key="5">
    <source>
        <dbReference type="EMBL" id="PRT56346.1"/>
    </source>
</evidence>
<dbReference type="GO" id="GO:0005634">
    <property type="term" value="C:nucleus"/>
    <property type="evidence" value="ECO:0007669"/>
    <property type="project" value="TreeGrafter"/>
</dbReference>
<dbReference type="InterPro" id="IPR029047">
    <property type="entry name" value="HSP70_peptide-bd_sf"/>
</dbReference>
<dbReference type="InterPro" id="IPR018181">
    <property type="entry name" value="Heat_shock_70_CS"/>
</dbReference>
<dbReference type="InterPro" id="IPR013126">
    <property type="entry name" value="Hsp_70_fam"/>
</dbReference>
<dbReference type="GO" id="GO:0005829">
    <property type="term" value="C:cytosol"/>
    <property type="evidence" value="ECO:0007669"/>
    <property type="project" value="TreeGrafter"/>
</dbReference>
<dbReference type="FunFam" id="3.90.640.10:FF:000004">
    <property type="entry name" value="Heat shock 70 kDa protein 4"/>
    <property type="match status" value="1"/>
</dbReference>
<dbReference type="SUPFAM" id="SSF100934">
    <property type="entry name" value="Heat shock protein 70kD (HSP70), C-terminal subdomain"/>
    <property type="match status" value="1"/>
</dbReference>
<evidence type="ECO:0000256" key="2">
    <source>
        <dbReference type="ARBA" id="ARBA00022741"/>
    </source>
</evidence>
<dbReference type="FunFam" id="3.30.30.30:FF:000002">
    <property type="entry name" value="Heat shock 70 kDa protein 4"/>
    <property type="match status" value="1"/>
</dbReference>
<dbReference type="EMBL" id="NDIQ01000022">
    <property type="protein sequence ID" value="PRT56346.1"/>
    <property type="molecule type" value="Genomic_DNA"/>
</dbReference>
<comment type="similarity">
    <text evidence="1">Belongs to the heat shock protein 70 family.</text>
</comment>
<dbReference type="RefSeq" id="XP_024666291.1">
    <property type="nucleotide sequence ID" value="XM_024810523.1"/>
</dbReference>
<evidence type="ECO:0000256" key="4">
    <source>
        <dbReference type="SAM" id="MobiDB-lite"/>
    </source>
</evidence>
<protein>
    <submittedName>
        <fullName evidence="5">Heat shock SSE1</fullName>
    </submittedName>
</protein>
<evidence type="ECO:0000256" key="3">
    <source>
        <dbReference type="ARBA" id="ARBA00022840"/>
    </source>
</evidence>
<dbReference type="AlphaFoldDB" id="A0A2T0FMY2"/>